<gene>
    <name evidence="1" type="ORF">TbgDal_VII5310</name>
</gene>
<sequence>MWATAGLRSKTHHRNHRRITRAATNRHRRAPGRELVTDRFQCGNNGGVEPRLANLAHGPGCAFLPSITPVPCAQALLLHIQSPNFAPLWKDKLSMRVEMFSQLPVSKSEKLMCPEGPCSRGCWLLEINFQ</sequence>
<name>C9ZT85_TRYB9</name>
<proteinExistence type="predicted"/>
<dbReference type="Proteomes" id="UP000002316">
    <property type="component" value="Chromosome 7"/>
</dbReference>
<organism evidence="1 2">
    <name type="scientific">Trypanosoma brucei gambiense (strain MHOM/CI/86/DAL972)</name>
    <dbReference type="NCBI Taxonomy" id="679716"/>
    <lineage>
        <taxon>Eukaryota</taxon>
        <taxon>Discoba</taxon>
        <taxon>Euglenozoa</taxon>
        <taxon>Kinetoplastea</taxon>
        <taxon>Metakinetoplastina</taxon>
        <taxon>Trypanosomatida</taxon>
        <taxon>Trypanosomatidae</taxon>
        <taxon>Trypanosoma</taxon>
    </lineage>
</organism>
<reference evidence="2" key="1">
    <citation type="journal article" date="2010" name="PLoS Negl. Trop. Dis.">
        <title>The genome sequence of Trypanosoma brucei gambiense, causative agent of chronic human african trypanosomiasis.</title>
        <authorList>
            <person name="Jackson A.P."/>
            <person name="Sanders M."/>
            <person name="Berry A."/>
            <person name="McQuillan J."/>
            <person name="Aslett M.A."/>
            <person name="Quail M.A."/>
            <person name="Chukualim B."/>
            <person name="Capewell P."/>
            <person name="MacLeod A."/>
            <person name="Melville S.E."/>
            <person name="Gibson W."/>
            <person name="Barry J.D."/>
            <person name="Berriman M."/>
            <person name="Hertz-Fowler C."/>
        </authorList>
    </citation>
    <scope>NUCLEOTIDE SEQUENCE [LARGE SCALE GENOMIC DNA]</scope>
    <source>
        <strain evidence="2">MHOM/CI/86/DAL972</strain>
    </source>
</reference>
<dbReference type="RefSeq" id="XP_011774900.1">
    <property type="nucleotide sequence ID" value="XM_011776598.1"/>
</dbReference>
<evidence type="ECO:0000313" key="1">
    <source>
        <dbReference type="EMBL" id="CBH12620.1"/>
    </source>
</evidence>
<evidence type="ECO:0000313" key="2">
    <source>
        <dbReference type="Proteomes" id="UP000002316"/>
    </source>
</evidence>
<accession>C9ZT85</accession>
<dbReference type="EMBL" id="FN554970">
    <property type="protein sequence ID" value="CBH12620.1"/>
    <property type="molecule type" value="Genomic_DNA"/>
</dbReference>
<dbReference type="GeneID" id="23862773"/>
<dbReference type="KEGG" id="tbg:TbgDal_VII5310"/>
<protein>
    <submittedName>
        <fullName evidence="1">Uncharacterized protein</fullName>
    </submittedName>
</protein>
<dbReference type="AlphaFoldDB" id="C9ZT85"/>